<keyword evidence="11 19" id="KW-0521">NADP</keyword>
<evidence type="ECO:0000313" key="22">
    <source>
        <dbReference type="EMBL" id="RAM01918.1"/>
    </source>
</evidence>
<evidence type="ECO:0000256" key="13">
    <source>
        <dbReference type="ARBA" id="ARBA00022984"/>
    </source>
</evidence>
<dbReference type="NCBIfam" id="TIGR00179">
    <property type="entry name" value="murB"/>
    <property type="match status" value="1"/>
</dbReference>
<dbReference type="InterPro" id="IPR036635">
    <property type="entry name" value="MurB_C_sf"/>
</dbReference>
<dbReference type="GO" id="GO:0051301">
    <property type="term" value="P:cell division"/>
    <property type="evidence" value="ECO:0007669"/>
    <property type="project" value="UniProtKB-KW"/>
</dbReference>
<dbReference type="Gene3D" id="3.30.465.10">
    <property type="match status" value="1"/>
</dbReference>
<dbReference type="Gene3D" id="3.30.43.10">
    <property type="entry name" value="Uridine Diphospho-n-acetylenolpyruvylglucosamine Reductase, domain 2"/>
    <property type="match status" value="1"/>
</dbReference>
<evidence type="ECO:0000256" key="1">
    <source>
        <dbReference type="ARBA" id="ARBA00001974"/>
    </source>
</evidence>
<dbReference type="EC" id="1.3.1.98" evidence="5 19"/>
<keyword evidence="13 19" id="KW-0573">Peptidoglycan synthesis</keyword>
<feature type="domain" description="FAD-binding PCMH-type" evidence="20">
    <location>
        <begin position="17"/>
        <end position="186"/>
    </location>
</feature>
<evidence type="ECO:0000256" key="2">
    <source>
        <dbReference type="ARBA" id="ARBA00003921"/>
    </source>
</evidence>
<keyword evidence="12 19" id="KW-0133">Cell shape</keyword>
<keyword evidence="9 19" id="KW-0285">Flavoprotein</keyword>
<dbReference type="EMBL" id="CP036313">
    <property type="protein sequence ID" value="QBH15443.1"/>
    <property type="molecule type" value="Genomic_DNA"/>
</dbReference>
<dbReference type="OrthoDB" id="9804753at2"/>
<evidence type="ECO:0000256" key="3">
    <source>
        <dbReference type="ARBA" id="ARBA00004496"/>
    </source>
</evidence>
<dbReference type="GO" id="GO:0008360">
    <property type="term" value="P:regulation of cell shape"/>
    <property type="evidence" value="ECO:0007669"/>
    <property type="project" value="UniProtKB-KW"/>
</dbReference>
<keyword evidence="10 19" id="KW-0274">FAD</keyword>
<evidence type="ECO:0000256" key="8">
    <source>
        <dbReference type="ARBA" id="ARBA00022618"/>
    </source>
</evidence>
<evidence type="ECO:0000256" key="15">
    <source>
        <dbReference type="ARBA" id="ARBA00023306"/>
    </source>
</evidence>
<evidence type="ECO:0000256" key="10">
    <source>
        <dbReference type="ARBA" id="ARBA00022827"/>
    </source>
</evidence>
<dbReference type="RefSeq" id="WP_111956509.1">
    <property type="nucleotide sequence ID" value="NZ_CP036313.1"/>
</dbReference>
<dbReference type="InterPro" id="IPR003170">
    <property type="entry name" value="MurB"/>
</dbReference>
<dbReference type="InterPro" id="IPR006094">
    <property type="entry name" value="Oxid_FAD_bind_N"/>
</dbReference>
<accession>A0A328FBH9</accession>
<evidence type="ECO:0000259" key="20">
    <source>
        <dbReference type="PROSITE" id="PS51387"/>
    </source>
</evidence>
<feature type="active site" evidence="19">
    <location>
        <position position="278"/>
    </location>
</feature>
<organism evidence="22 23">
    <name type="scientific">Desulfobacter hydrogenophilus</name>
    <dbReference type="NCBI Taxonomy" id="2291"/>
    <lineage>
        <taxon>Bacteria</taxon>
        <taxon>Pseudomonadati</taxon>
        <taxon>Thermodesulfobacteriota</taxon>
        <taxon>Desulfobacteria</taxon>
        <taxon>Desulfobacterales</taxon>
        <taxon>Desulfobacteraceae</taxon>
        <taxon>Desulfobacter</taxon>
    </lineage>
</organism>
<keyword evidence="14 19" id="KW-0560">Oxidoreductase</keyword>
<evidence type="ECO:0000256" key="12">
    <source>
        <dbReference type="ARBA" id="ARBA00022960"/>
    </source>
</evidence>
<dbReference type="HAMAP" id="MF_00037">
    <property type="entry name" value="MurB"/>
    <property type="match status" value="1"/>
</dbReference>
<feature type="active site" evidence="19">
    <location>
        <position position="165"/>
    </location>
</feature>
<dbReference type="Pfam" id="PF01565">
    <property type="entry name" value="FAD_binding_4"/>
    <property type="match status" value="1"/>
</dbReference>
<evidence type="ECO:0000256" key="18">
    <source>
        <dbReference type="ARBA" id="ARBA00048914"/>
    </source>
</evidence>
<dbReference type="Pfam" id="PF02873">
    <property type="entry name" value="MurB_C"/>
    <property type="match status" value="1"/>
</dbReference>
<protein>
    <recommendedName>
        <fullName evidence="6 19">UDP-N-acetylenolpyruvoylglucosamine reductase</fullName>
        <ecNumber evidence="5 19">1.3.1.98</ecNumber>
    </recommendedName>
    <alternativeName>
        <fullName evidence="17 19">UDP-N-acetylmuramate dehydrogenase</fullName>
    </alternativeName>
</protein>
<evidence type="ECO:0000256" key="7">
    <source>
        <dbReference type="ARBA" id="ARBA00022490"/>
    </source>
</evidence>
<feature type="active site" description="Proton donor" evidence="19">
    <location>
        <position position="215"/>
    </location>
</feature>
<dbReference type="SUPFAM" id="SSF56176">
    <property type="entry name" value="FAD-binding/transporter-associated domain-like"/>
    <property type="match status" value="1"/>
</dbReference>
<evidence type="ECO:0000256" key="5">
    <source>
        <dbReference type="ARBA" id="ARBA00012518"/>
    </source>
</evidence>
<dbReference type="InterPro" id="IPR016169">
    <property type="entry name" value="FAD-bd_PCMH_sub2"/>
</dbReference>
<proteinExistence type="inferred from homology"/>
<sequence length="283" mass="31871">MKILENIDLYPYSTMRLHSIGRKMIIPESVDELIDVVGNLSKENDPFYIVSGGSNIVFAERVETSIVYLMKIDESVSVSPGGEVSCGCSVRIQTLINELKKNRLGGLEYLYSVPASVGGAVFMNAGRGKKHNLSISDYLTKVDYLDLRTGEIKSLYPTEESFSYRHSIFQESKFVVLKAYFQFQSQDPALTDQLIQERLAQSRKYLDPSKPSCGSVFCQANPIVMRLVKGMRCGGAIFSKKTPNWISNIDNASAKDILTLIKRVKCIHKLFFFSCKTEIRFLK</sequence>
<dbReference type="GO" id="GO:0008762">
    <property type="term" value="F:UDP-N-acetylmuramate dehydrogenase activity"/>
    <property type="evidence" value="ECO:0007669"/>
    <property type="project" value="UniProtKB-UniRule"/>
</dbReference>
<dbReference type="InterPro" id="IPR016167">
    <property type="entry name" value="FAD-bd_PCMH_sub1"/>
</dbReference>
<evidence type="ECO:0000256" key="9">
    <source>
        <dbReference type="ARBA" id="ARBA00022630"/>
    </source>
</evidence>
<dbReference type="Proteomes" id="UP000248798">
    <property type="component" value="Unassembled WGS sequence"/>
</dbReference>
<dbReference type="PROSITE" id="PS51387">
    <property type="entry name" value="FAD_PCMH"/>
    <property type="match status" value="1"/>
</dbReference>
<comment type="similarity">
    <text evidence="19">Belongs to the MurB family.</text>
</comment>
<comment type="pathway">
    <text evidence="4 19">Cell wall biogenesis; peptidoglycan biosynthesis.</text>
</comment>
<dbReference type="GO" id="GO:0005829">
    <property type="term" value="C:cytosol"/>
    <property type="evidence" value="ECO:0007669"/>
    <property type="project" value="TreeGrafter"/>
</dbReference>
<dbReference type="GO" id="GO:0071555">
    <property type="term" value="P:cell wall organization"/>
    <property type="evidence" value="ECO:0007669"/>
    <property type="project" value="UniProtKB-KW"/>
</dbReference>
<keyword evidence="16 19" id="KW-0961">Cell wall biogenesis/degradation</keyword>
<evidence type="ECO:0000256" key="17">
    <source>
        <dbReference type="ARBA" id="ARBA00031026"/>
    </source>
</evidence>
<evidence type="ECO:0000256" key="6">
    <source>
        <dbReference type="ARBA" id="ARBA00015188"/>
    </source>
</evidence>
<dbReference type="Gene3D" id="3.90.78.10">
    <property type="entry name" value="UDP-N-acetylenolpyruvoylglucosamine reductase, C-terminal domain"/>
    <property type="match status" value="1"/>
</dbReference>
<comment type="function">
    <text evidence="2 19">Cell wall formation.</text>
</comment>
<dbReference type="SUPFAM" id="SSF56194">
    <property type="entry name" value="Uridine diphospho-N-Acetylenolpyruvylglucosamine reductase, MurB, C-terminal domain"/>
    <property type="match status" value="1"/>
</dbReference>
<dbReference type="UniPathway" id="UPA00219"/>
<dbReference type="GO" id="GO:0071949">
    <property type="term" value="F:FAD binding"/>
    <property type="evidence" value="ECO:0007669"/>
    <property type="project" value="InterPro"/>
</dbReference>
<dbReference type="InterPro" id="IPR011601">
    <property type="entry name" value="MurB_C"/>
</dbReference>
<evidence type="ECO:0000256" key="14">
    <source>
        <dbReference type="ARBA" id="ARBA00023002"/>
    </source>
</evidence>
<comment type="subcellular location">
    <subcellularLocation>
        <location evidence="3 19">Cytoplasm</location>
    </subcellularLocation>
</comment>
<dbReference type="AlphaFoldDB" id="A0A328FBH9"/>
<evidence type="ECO:0000256" key="16">
    <source>
        <dbReference type="ARBA" id="ARBA00023316"/>
    </source>
</evidence>
<evidence type="ECO:0000256" key="11">
    <source>
        <dbReference type="ARBA" id="ARBA00022857"/>
    </source>
</evidence>
<comment type="catalytic activity">
    <reaction evidence="18 19">
        <text>UDP-N-acetyl-alpha-D-muramate + NADP(+) = UDP-N-acetyl-3-O-(1-carboxyvinyl)-alpha-D-glucosamine + NADPH + H(+)</text>
        <dbReference type="Rhea" id="RHEA:12248"/>
        <dbReference type="ChEBI" id="CHEBI:15378"/>
        <dbReference type="ChEBI" id="CHEBI:57783"/>
        <dbReference type="ChEBI" id="CHEBI:58349"/>
        <dbReference type="ChEBI" id="CHEBI:68483"/>
        <dbReference type="ChEBI" id="CHEBI:70757"/>
        <dbReference type="EC" id="1.3.1.98"/>
    </reaction>
</comment>
<dbReference type="InterPro" id="IPR016166">
    <property type="entry name" value="FAD-bd_PCMH"/>
</dbReference>
<evidence type="ECO:0000313" key="21">
    <source>
        <dbReference type="EMBL" id="QBH15443.1"/>
    </source>
</evidence>
<dbReference type="PANTHER" id="PTHR21071">
    <property type="entry name" value="UDP-N-ACETYLENOLPYRUVOYLGLUCOSAMINE REDUCTASE"/>
    <property type="match status" value="1"/>
</dbReference>
<comment type="cofactor">
    <cofactor evidence="1 19">
        <name>FAD</name>
        <dbReference type="ChEBI" id="CHEBI:57692"/>
    </cofactor>
</comment>
<name>A0A328FBH9_9BACT</name>
<keyword evidence="8 19" id="KW-0132">Cell division</keyword>
<dbReference type="GO" id="GO:0009252">
    <property type="term" value="P:peptidoglycan biosynthetic process"/>
    <property type="evidence" value="ECO:0007669"/>
    <property type="project" value="UniProtKB-UniRule"/>
</dbReference>
<dbReference type="Proteomes" id="UP000293902">
    <property type="component" value="Chromosome"/>
</dbReference>
<evidence type="ECO:0000313" key="24">
    <source>
        <dbReference type="Proteomes" id="UP000293902"/>
    </source>
</evidence>
<keyword evidence="24" id="KW-1185">Reference proteome</keyword>
<keyword evidence="15 19" id="KW-0131">Cell cycle</keyword>
<evidence type="ECO:0000256" key="4">
    <source>
        <dbReference type="ARBA" id="ARBA00004752"/>
    </source>
</evidence>
<evidence type="ECO:0000256" key="19">
    <source>
        <dbReference type="HAMAP-Rule" id="MF_00037"/>
    </source>
</evidence>
<reference evidence="21 24" key="2">
    <citation type="submission" date="2019-02" db="EMBL/GenBank/DDBJ databases">
        <title>Complete genome sequence of Desulfobacter hydrogenophilus AcRS1.</title>
        <authorList>
            <person name="Marietou A."/>
            <person name="Lund M.B."/>
            <person name="Marshall I.P.G."/>
            <person name="Schreiber L."/>
            <person name="Jorgensen B."/>
        </authorList>
    </citation>
    <scope>NUCLEOTIDE SEQUENCE [LARGE SCALE GENOMIC DNA]</scope>
    <source>
        <strain evidence="21 24">AcRS1</strain>
    </source>
</reference>
<dbReference type="PANTHER" id="PTHR21071:SF4">
    <property type="entry name" value="UDP-N-ACETYLENOLPYRUVOYLGLUCOSAMINE REDUCTASE"/>
    <property type="match status" value="1"/>
</dbReference>
<dbReference type="InterPro" id="IPR036318">
    <property type="entry name" value="FAD-bd_PCMH-like_sf"/>
</dbReference>
<reference evidence="22 23" key="1">
    <citation type="submission" date="2018-06" db="EMBL/GenBank/DDBJ databases">
        <title>Complete Genome Sequence of Desulfobacter hydrogenophilus (DSM3380).</title>
        <authorList>
            <person name="Marietou A."/>
            <person name="Schreiber L."/>
            <person name="Marshall I."/>
            <person name="Jorgensen B."/>
        </authorList>
    </citation>
    <scope>NUCLEOTIDE SEQUENCE [LARGE SCALE GENOMIC DNA]</scope>
    <source>
        <strain evidence="22 23">DSM 3380</strain>
    </source>
</reference>
<keyword evidence="7 19" id="KW-0963">Cytoplasm</keyword>
<dbReference type="EMBL" id="QLNI01000020">
    <property type="protein sequence ID" value="RAM01918.1"/>
    <property type="molecule type" value="Genomic_DNA"/>
</dbReference>
<gene>
    <name evidence="19 22" type="primary">murB</name>
    <name evidence="22" type="ORF">DO021_10760</name>
    <name evidence="21" type="ORF">EYB58_22605</name>
</gene>
<evidence type="ECO:0000313" key="23">
    <source>
        <dbReference type="Proteomes" id="UP000248798"/>
    </source>
</evidence>